<name>A0A367R4T1_9NOSO</name>
<dbReference type="AlphaFoldDB" id="A0A367R4T1"/>
<feature type="domain" description="PD-(D/E)XK nuclease" evidence="1">
    <location>
        <begin position="17"/>
        <end position="166"/>
    </location>
</feature>
<comment type="caution">
    <text evidence="2">The sequence shown here is derived from an EMBL/GenBank/DDBJ whole genome shotgun (WGS) entry which is preliminary data.</text>
</comment>
<dbReference type="EMBL" id="LXQD01000247">
    <property type="protein sequence ID" value="RCJ30930.1"/>
    <property type="molecule type" value="Genomic_DNA"/>
</dbReference>
<dbReference type="Pfam" id="PF20472">
    <property type="entry name" value="PDDEXK_11"/>
    <property type="match status" value="1"/>
</dbReference>
<keyword evidence="3" id="KW-1185">Reference proteome</keyword>
<proteinExistence type="predicted"/>
<evidence type="ECO:0000259" key="1">
    <source>
        <dbReference type="Pfam" id="PF20472"/>
    </source>
</evidence>
<organism evidence="2 3">
    <name type="scientific">Nostoc minutum NIES-26</name>
    <dbReference type="NCBI Taxonomy" id="1844469"/>
    <lineage>
        <taxon>Bacteria</taxon>
        <taxon>Bacillati</taxon>
        <taxon>Cyanobacteriota</taxon>
        <taxon>Cyanophyceae</taxon>
        <taxon>Nostocales</taxon>
        <taxon>Nostocaceae</taxon>
        <taxon>Nostoc</taxon>
    </lineage>
</organism>
<reference evidence="2" key="1">
    <citation type="submission" date="2016-04" db="EMBL/GenBank/DDBJ databases">
        <authorList>
            <person name="Tabuchi Yagui T.R."/>
        </authorList>
    </citation>
    <scope>NUCLEOTIDE SEQUENCE [LARGE SCALE GENOMIC DNA]</scope>
    <source>
        <strain evidence="2">NIES-26</strain>
    </source>
</reference>
<dbReference type="Proteomes" id="UP000252107">
    <property type="component" value="Unassembled WGS sequence"/>
</dbReference>
<sequence length="167" mass="18567">MGLVAQEFEMTMTQGARANQAGKILESNVETILSVHGYFQVGNHVSKEFLFDASLLAKRYAKQVYIGSGIYKTTLKVDFYVVGSPVMPSGLIIECKWQESGGSVDEKFPYLNLNIQDSYPAPTIVVIGGEGMREGAIKWLRQQVACNHNLLAVHTLDRFIAWSNNHL</sequence>
<evidence type="ECO:0000313" key="2">
    <source>
        <dbReference type="EMBL" id="RCJ30930.1"/>
    </source>
</evidence>
<accession>A0A367R4T1</accession>
<protein>
    <recommendedName>
        <fullName evidence="1">PD-(D/E)XK nuclease domain-containing protein</fullName>
    </recommendedName>
</protein>
<evidence type="ECO:0000313" key="3">
    <source>
        <dbReference type="Proteomes" id="UP000252107"/>
    </source>
</evidence>
<dbReference type="InterPro" id="IPR046821">
    <property type="entry name" value="PDDEXK_11"/>
</dbReference>
<gene>
    <name evidence="2" type="ORF">A6770_20625</name>
</gene>